<dbReference type="InterPro" id="IPR036444">
    <property type="entry name" value="PLipase_A2_dom_sf"/>
</dbReference>
<keyword evidence="7" id="KW-0378">Hydrolase</keyword>
<feature type="signal peptide" evidence="13">
    <location>
        <begin position="1"/>
        <end position="17"/>
    </location>
</feature>
<evidence type="ECO:0000313" key="15">
    <source>
        <dbReference type="EnsemblMetazoa" id="GAUT052944-PA"/>
    </source>
</evidence>
<evidence type="ECO:0000256" key="1">
    <source>
        <dbReference type="ARBA" id="ARBA00001913"/>
    </source>
</evidence>
<dbReference type="EC" id="3.1.1.4" evidence="3"/>
<dbReference type="InterPro" id="IPR016090">
    <property type="entry name" value="PLA2-like_dom"/>
</dbReference>
<dbReference type="Pfam" id="PF05826">
    <property type="entry name" value="Phospholip_A2_2"/>
    <property type="match status" value="1"/>
</dbReference>
<evidence type="ECO:0000256" key="7">
    <source>
        <dbReference type="ARBA" id="ARBA00022801"/>
    </source>
</evidence>
<sequence>MTRYAIFIIFLIGTVQGFEESIFEDEDIYRIYVPTQPSSASTIVPGTKWCGPGNTANNYNDLGSLREVDMCCRDHDHCESIIMPDVTLHNLYNSDWFPIMKCSCEQKFMNCLQEINSPASNSLGHIYFVGRDKCFQFGHPIIECAKHQQGIIRKRCIVYKVDKFKSKIWQLYDIPFYTSVGETTNDYIRRTAVIIN</sequence>
<evidence type="ECO:0000259" key="14">
    <source>
        <dbReference type="Pfam" id="PF05826"/>
    </source>
</evidence>
<evidence type="ECO:0000256" key="6">
    <source>
        <dbReference type="ARBA" id="ARBA00022723"/>
    </source>
</evidence>
<evidence type="ECO:0000256" key="2">
    <source>
        <dbReference type="ARBA" id="ARBA00004613"/>
    </source>
</evidence>
<dbReference type="GO" id="GO:0006644">
    <property type="term" value="P:phospholipid metabolic process"/>
    <property type="evidence" value="ECO:0007669"/>
    <property type="project" value="InterPro"/>
</dbReference>
<organism evidence="15 16">
    <name type="scientific">Glossina austeni</name>
    <name type="common">Savannah tsetse fly</name>
    <dbReference type="NCBI Taxonomy" id="7395"/>
    <lineage>
        <taxon>Eukaryota</taxon>
        <taxon>Metazoa</taxon>
        <taxon>Ecdysozoa</taxon>
        <taxon>Arthropoda</taxon>
        <taxon>Hexapoda</taxon>
        <taxon>Insecta</taxon>
        <taxon>Pterygota</taxon>
        <taxon>Neoptera</taxon>
        <taxon>Endopterygota</taxon>
        <taxon>Diptera</taxon>
        <taxon>Brachycera</taxon>
        <taxon>Muscomorpha</taxon>
        <taxon>Hippoboscoidea</taxon>
        <taxon>Glossinidae</taxon>
        <taxon>Glossina</taxon>
    </lineage>
</organism>
<dbReference type="GO" id="GO:0004623">
    <property type="term" value="F:phospholipase A2 activity"/>
    <property type="evidence" value="ECO:0007669"/>
    <property type="project" value="UniProtKB-EC"/>
</dbReference>
<dbReference type="GO" id="GO:0050482">
    <property type="term" value="P:arachidonate secretion"/>
    <property type="evidence" value="ECO:0007669"/>
    <property type="project" value="InterPro"/>
</dbReference>
<protein>
    <recommendedName>
        <fullName evidence="4">Phospholipase A2</fullName>
        <ecNumber evidence="3">3.1.1.4</ecNumber>
    </recommendedName>
    <alternativeName>
        <fullName evidence="12">Phosphatidylcholine 2-acylhydrolase</fullName>
    </alternativeName>
</protein>
<feature type="chain" id="PRO_5012241271" description="Phospholipase A2" evidence="13">
    <location>
        <begin position="18"/>
        <end position="196"/>
    </location>
</feature>
<evidence type="ECO:0000256" key="10">
    <source>
        <dbReference type="ARBA" id="ARBA00023098"/>
    </source>
</evidence>
<keyword evidence="9" id="KW-0442">Lipid degradation</keyword>
<evidence type="ECO:0000313" key="16">
    <source>
        <dbReference type="Proteomes" id="UP000078200"/>
    </source>
</evidence>
<comment type="subcellular location">
    <subcellularLocation>
        <location evidence="2">Secreted</location>
    </subcellularLocation>
</comment>
<keyword evidence="10" id="KW-0443">Lipid metabolism</keyword>
<keyword evidence="8" id="KW-0106">Calcium</keyword>
<keyword evidence="13" id="KW-0732">Signal</keyword>
<evidence type="ECO:0000256" key="12">
    <source>
        <dbReference type="ARBA" id="ARBA00029903"/>
    </source>
</evidence>
<comment type="cofactor">
    <cofactor evidence="1">
        <name>Ca(2+)</name>
        <dbReference type="ChEBI" id="CHEBI:29108"/>
    </cofactor>
</comment>
<dbReference type="PANTHER" id="PTHR12253">
    <property type="entry name" value="RH14732P"/>
    <property type="match status" value="1"/>
</dbReference>
<evidence type="ECO:0000256" key="11">
    <source>
        <dbReference type="ARBA" id="ARBA00023157"/>
    </source>
</evidence>
<dbReference type="Proteomes" id="UP000078200">
    <property type="component" value="Unassembled WGS sequence"/>
</dbReference>
<dbReference type="Gene3D" id="1.20.90.10">
    <property type="entry name" value="Phospholipase A2 domain"/>
    <property type="match status" value="1"/>
</dbReference>
<keyword evidence="16" id="KW-1185">Reference proteome</keyword>
<dbReference type="GO" id="GO:0016042">
    <property type="term" value="P:lipid catabolic process"/>
    <property type="evidence" value="ECO:0007669"/>
    <property type="project" value="UniProtKB-KW"/>
</dbReference>
<dbReference type="STRING" id="7395.A0A240SW85"/>
<dbReference type="GO" id="GO:0005576">
    <property type="term" value="C:extracellular region"/>
    <property type="evidence" value="ECO:0007669"/>
    <property type="project" value="UniProtKB-SubCell"/>
</dbReference>
<keyword evidence="11" id="KW-1015">Disulfide bond</keyword>
<evidence type="ECO:0000256" key="3">
    <source>
        <dbReference type="ARBA" id="ARBA00013278"/>
    </source>
</evidence>
<evidence type="ECO:0000256" key="5">
    <source>
        <dbReference type="ARBA" id="ARBA00022525"/>
    </source>
</evidence>
<dbReference type="AlphaFoldDB" id="A0A240SW85"/>
<evidence type="ECO:0000256" key="13">
    <source>
        <dbReference type="SAM" id="SignalP"/>
    </source>
</evidence>
<dbReference type="EnsemblMetazoa" id="GAUT052944-RA">
    <property type="protein sequence ID" value="GAUT052944-PA"/>
    <property type="gene ID" value="GAUT052944"/>
</dbReference>
<dbReference type="PROSITE" id="PS00118">
    <property type="entry name" value="PA2_HIS"/>
    <property type="match status" value="1"/>
</dbReference>
<name>A0A240SW85_GLOAU</name>
<accession>A0A240SW85</accession>
<dbReference type="InterPro" id="IPR033113">
    <property type="entry name" value="PLA2_histidine"/>
</dbReference>
<reference evidence="15" key="1">
    <citation type="submission" date="2020-05" db="UniProtKB">
        <authorList>
            <consortium name="EnsemblMetazoa"/>
        </authorList>
    </citation>
    <scope>IDENTIFICATION</scope>
    <source>
        <strain evidence="15">TTRI</strain>
    </source>
</reference>
<evidence type="ECO:0000256" key="8">
    <source>
        <dbReference type="ARBA" id="ARBA00022837"/>
    </source>
</evidence>
<keyword evidence="6" id="KW-0479">Metal-binding</keyword>
<keyword evidence="5" id="KW-0964">Secreted</keyword>
<dbReference type="VEuPathDB" id="VectorBase:GAUT052944"/>
<proteinExistence type="predicted"/>
<feature type="domain" description="Phospholipase A2-like central" evidence="14">
    <location>
        <begin position="43"/>
        <end position="136"/>
    </location>
</feature>
<evidence type="ECO:0000256" key="4">
    <source>
        <dbReference type="ARBA" id="ARBA00021721"/>
    </source>
</evidence>
<evidence type="ECO:0000256" key="9">
    <source>
        <dbReference type="ARBA" id="ARBA00022963"/>
    </source>
</evidence>
<dbReference type="SUPFAM" id="SSF48619">
    <property type="entry name" value="Phospholipase A2, PLA2"/>
    <property type="match status" value="1"/>
</dbReference>
<dbReference type="GO" id="GO:0046872">
    <property type="term" value="F:metal ion binding"/>
    <property type="evidence" value="ECO:0007669"/>
    <property type="project" value="UniProtKB-KW"/>
</dbReference>
<dbReference type="FunFam" id="1.20.90.10:FF:000002">
    <property type="entry name" value="Phospholipase A2 group III"/>
    <property type="match status" value="1"/>
</dbReference>